<dbReference type="Pfam" id="PF00651">
    <property type="entry name" value="BTB"/>
    <property type="match status" value="1"/>
</dbReference>
<accession>A0AAV9J527</accession>
<evidence type="ECO:0000313" key="3">
    <source>
        <dbReference type="Proteomes" id="UP001324427"/>
    </source>
</evidence>
<dbReference type="Gene3D" id="3.30.710.10">
    <property type="entry name" value="Potassium Channel Kv1.1, Chain A"/>
    <property type="match status" value="1"/>
</dbReference>
<keyword evidence="3" id="KW-1185">Reference proteome</keyword>
<dbReference type="EMBL" id="JAVFHQ010000098">
    <property type="protein sequence ID" value="KAK4539369.1"/>
    <property type="molecule type" value="Genomic_DNA"/>
</dbReference>
<dbReference type="CDD" id="cd18186">
    <property type="entry name" value="BTB_POZ_ZBTB_KLHL-like"/>
    <property type="match status" value="1"/>
</dbReference>
<dbReference type="InterPro" id="IPR000210">
    <property type="entry name" value="BTB/POZ_dom"/>
</dbReference>
<dbReference type="PANTHER" id="PTHR47843:SF2">
    <property type="entry name" value="BTB DOMAIN-CONTAINING PROTEIN"/>
    <property type="match status" value="1"/>
</dbReference>
<name>A0AAV9J527_9PEZI</name>
<feature type="domain" description="BTB" evidence="1">
    <location>
        <begin position="13"/>
        <end position="80"/>
    </location>
</feature>
<proteinExistence type="predicted"/>
<sequence length="230" mass="26102">MDPVKKLASTFQDDYMVTITLENSPTSFQVQKALLCNTSDYFKRALDGGFKEGSDRTLRLPGCDQETFEVVLYWITSKTLPDFAAELDNEDTTFDARHEMSSVRQTLLVRTWAFGDAYLMPKLQNMAMRSLLAVFKHNRAHPEALREAFATTGAESTIRKACIMEAASDIYEEAYTNEEKDRLGATPGFLSALLDVTGNCFDEDKVVKMQKYADTRNQYAESYFVPEKQD</sequence>
<dbReference type="PANTHER" id="PTHR47843">
    <property type="entry name" value="BTB DOMAIN-CONTAINING PROTEIN-RELATED"/>
    <property type="match status" value="1"/>
</dbReference>
<reference evidence="2 3" key="1">
    <citation type="submission" date="2021-11" db="EMBL/GenBank/DDBJ databases">
        <title>Black yeast isolated from Biological Soil Crust.</title>
        <authorList>
            <person name="Kurbessoian T."/>
        </authorList>
    </citation>
    <scope>NUCLEOTIDE SEQUENCE [LARGE SCALE GENOMIC DNA]</scope>
    <source>
        <strain evidence="2 3">CCFEE 5522</strain>
    </source>
</reference>
<dbReference type="Proteomes" id="UP001324427">
    <property type="component" value="Unassembled WGS sequence"/>
</dbReference>
<comment type="caution">
    <text evidence="2">The sequence shown here is derived from an EMBL/GenBank/DDBJ whole genome shotgun (WGS) entry which is preliminary data.</text>
</comment>
<dbReference type="PROSITE" id="PS50097">
    <property type="entry name" value="BTB"/>
    <property type="match status" value="1"/>
</dbReference>
<dbReference type="SUPFAM" id="SSF54695">
    <property type="entry name" value="POZ domain"/>
    <property type="match status" value="1"/>
</dbReference>
<evidence type="ECO:0000313" key="2">
    <source>
        <dbReference type="EMBL" id="KAK4539369.1"/>
    </source>
</evidence>
<organism evidence="2 3">
    <name type="scientific">Oleoguttula mirabilis</name>
    <dbReference type="NCBI Taxonomy" id="1507867"/>
    <lineage>
        <taxon>Eukaryota</taxon>
        <taxon>Fungi</taxon>
        <taxon>Dikarya</taxon>
        <taxon>Ascomycota</taxon>
        <taxon>Pezizomycotina</taxon>
        <taxon>Dothideomycetes</taxon>
        <taxon>Dothideomycetidae</taxon>
        <taxon>Mycosphaerellales</taxon>
        <taxon>Teratosphaeriaceae</taxon>
        <taxon>Oleoguttula</taxon>
    </lineage>
</organism>
<dbReference type="InterPro" id="IPR011333">
    <property type="entry name" value="SKP1/BTB/POZ_sf"/>
</dbReference>
<protein>
    <recommendedName>
        <fullName evidence="1">BTB domain-containing protein</fullName>
    </recommendedName>
</protein>
<gene>
    <name evidence="2" type="ORF">LTR36_010999</name>
</gene>
<dbReference type="AlphaFoldDB" id="A0AAV9J527"/>
<evidence type="ECO:0000259" key="1">
    <source>
        <dbReference type="PROSITE" id="PS50097"/>
    </source>
</evidence>